<evidence type="ECO:0000313" key="8">
    <source>
        <dbReference type="Proteomes" id="UP001142175"/>
    </source>
</evidence>
<proteinExistence type="inferred from homology"/>
<dbReference type="Proteomes" id="UP001142175">
    <property type="component" value="Unassembled WGS sequence"/>
</dbReference>
<dbReference type="Gene3D" id="1.20.120.580">
    <property type="entry name" value="bsu32300-like"/>
    <property type="match status" value="1"/>
</dbReference>
<sequence>MRSKLGDKIRIKHILDAIVEIESYVANMEIGDFFNNSMVRFACIKQLEIIGEASNHISQDLKSNNSQISWEEIISLRNVLVHEYFGVDATLVWQIIETDIPELKSDMEKILKSLD</sequence>
<evidence type="ECO:0000313" key="7">
    <source>
        <dbReference type="EMBL" id="MCR9016173.1"/>
    </source>
</evidence>
<dbReference type="Pfam" id="PF01934">
    <property type="entry name" value="HepT-like"/>
    <property type="match status" value="1"/>
</dbReference>
<keyword evidence="2" id="KW-1277">Toxin-antitoxin system</keyword>
<dbReference type="GO" id="GO:0016787">
    <property type="term" value="F:hydrolase activity"/>
    <property type="evidence" value="ECO:0007669"/>
    <property type="project" value="UniProtKB-KW"/>
</dbReference>
<keyword evidence="3" id="KW-0540">Nuclease</keyword>
<dbReference type="RefSeq" id="WP_258424026.1">
    <property type="nucleotide sequence ID" value="NZ_JANAEZ010000013.1"/>
</dbReference>
<dbReference type="GO" id="GO:0000166">
    <property type="term" value="F:nucleotide binding"/>
    <property type="evidence" value="ECO:0007669"/>
    <property type="project" value="UniProtKB-KW"/>
</dbReference>
<evidence type="ECO:0000256" key="1">
    <source>
        <dbReference type="ARBA" id="ARBA00022553"/>
    </source>
</evidence>
<keyword evidence="8" id="KW-1185">Reference proteome</keyword>
<dbReference type="InterPro" id="IPR051813">
    <property type="entry name" value="HepT_RNase_toxin"/>
</dbReference>
<dbReference type="InterPro" id="IPR008201">
    <property type="entry name" value="HepT-like"/>
</dbReference>
<accession>A0A9X2T0Y7</accession>
<dbReference type="PANTHER" id="PTHR34139:SF1">
    <property type="entry name" value="RNASE MJ1380-RELATED"/>
    <property type="match status" value="1"/>
</dbReference>
<dbReference type="EMBL" id="JANSUY010000013">
    <property type="protein sequence ID" value="MCR9016173.1"/>
    <property type="molecule type" value="Genomic_DNA"/>
</dbReference>
<keyword evidence="5" id="KW-0378">Hydrolase</keyword>
<evidence type="ECO:0000256" key="5">
    <source>
        <dbReference type="ARBA" id="ARBA00022801"/>
    </source>
</evidence>
<keyword evidence="1" id="KW-0597">Phosphoprotein</keyword>
<gene>
    <name evidence="7" type="ORF">NU887_14105</name>
</gene>
<dbReference type="InterPro" id="IPR037038">
    <property type="entry name" value="HepT-like_sf"/>
</dbReference>
<keyword evidence="4" id="KW-0547">Nucleotide-binding</keyword>
<evidence type="ECO:0000256" key="3">
    <source>
        <dbReference type="ARBA" id="ARBA00022722"/>
    </source>
</evidence>
<evidence type="ECO:0000256" key="4">
    <source>
        <dbReference type="ARBA" id="ARBA00022741"/>
    </source>
</evidence>
<protein>
    <submittedName>
        <fullName evidence="7">DUF86 domain-containing protein</fullName>
    </submittedName>
</protein>
<dbReference type="GO" id="GO:0110001">
    <property type="term" value="C:toxin-antitoxin complex"/>
    <property type="evidence" value="ECO:0007669"/>
    <property type="project" value="InterPro"/>
</dbReference>
<comment type="similarity">
    <text evidence="6">Belongs to the HepT RNase toxin family.</text>
</comment>
<evidence type="ECO:0000256" key="2">
    <source>
        <dbReference type="ARBA" id="ARBA00022649"/>
    </source>
</evidence>
<dbReference type="AlphaFoldDB" id="A0A9X2T0Y7"/>
<comment type="caution">
    <text evidence="7">The sequence shown here is derived from an EMBL/GenBank/DDBJ whole genome shotgun (WGS) entry which is preliminary data.</text>
</comment>
<evidence type="ECO:0000256" key="6">
    <source>
        <dbReference type="ARBA" id="ARBA00024207"/>
    </source>
</evidence>
<organism evidence="7 8">
    <name type="scientific">Aquiflexum gelatinilyticum</name>
    <dbReference type="NCBI Taxonomy" id="2961943"/>
    <lineage>
        <taxon>Bacteria</taxon>
        <taxon>Pseudomonadati</taxon>
        <taxon>Bacteroidota</taxon>
        <taxon>Cytophagia</taxon>
        <taxon>Cytophagales</taxon>
        <taxon>Cyclobacteriaceae</taxon>
        <taxon>Aquiflexum</taxon>
    </lineage>
</organism>
<name>A0A9X2T0Y7_9BACT</name>
<dbReference type="GO" id="GO:0004540">
    <property type="term" value="F:RNA nuclease activity"/>
    <property type="evidence" value="ECO:0007669"/>
    <property type="project" value="InterPro"/>
</dbReference>
<dbReference type="PANTHER" id="PTHR34139">
    <property type="entry name" value="UPF0331 PROTEIN MJ0127"/>
    <property type="match status" value="1"/>
</dbReference>
<reference evidence="7" key="1">
    <citation type="submission" date="2022-08" db="EMBL/GenBank/DDBJ databases">
        <authorList>
            <person name="Zhang D."/>
        </authorList>
    </citation>
    <scope>NUCLEOTIDE SEQUENCE</scope>
    <source>
        <strain evidence="7">XJ19-11</strain>
    </source>
</reference>